<dbReference type="UniPathway" id="UPA00193"/>
<comment type="pathway">
    <text evidence="2 6">One-carbon metabolism; tetrahydrofolate interconversion.</text>
</comment>
<keyword evidence="4 6" id="KW-0274">FAD</keyword>
<evidence type="ECO:0000256" key="6">
    <source>
        <dbReference type="RuleBase" id="RU003862"/>
    </source>
</evidence>
<evidence type="ECO:0000256" key="2">
    <source>
        <dbReference type="ARBA" id="ARBA00004777"/>
    </source>
</evidence>
<comment type="caution">
    <text evidence="7">The sequence shown here is derived from an EMBL/GenBank/DDBJ whole genome shotgun (WGS) entry which is preliminary data.</text>
</comment>
<protein>
    <recommendedName>
        <fullName evidence="6">Methylenetetrahydrofolate reductase</fullName>
    </recommendedName>
</protein>
<name>A0A101QXT2_9ACTN</name>
<evidence type="ECO:0000256" key="5">
    <source>
        <dbReference type="ARBA" id="ARBA00023002"/>
    </source>
</evidence>
<dbReference type="InterPro" id="IPR029041">
    <property type="entry name" value="FAD-linked_oxidoreductase-like"/>
</dbReference>
<reference evidence="7 8" key="1">
    <citation type="submission" date="2015-10" db="EMBL/GenBank/DDBJ databases">
        <title>Draft genome sequence of Streptomyces longwoodensis DSM 41677, type strain for the species Streptomyces longwoodensis.</title>
        <authorList>
            <person name="Ruckert C."/>
            <person name="Winkler A."/>
            <person name="Kalinowski J."/>
            <person name="Kampfer P."/>
            <person name="Glaeser S."/>
        </authorList>
    </citation>
    <scope>NUCLEOTIDE SEQUENCE [LARGE SCALE GENOMIC DNA]</scope>
    <source>
        <strain evidence="7 8">DSM 41677</strain>
    </source>
</reference>
<evidence type="ECO:0000313" key="7">
    <source>
        <dbReference type="EMBL" id="KUN38074.1"/>
    </source>
</evidence>
<dbReference type="STRING" id="68231.AQJ30_14505"/>
<dbReference type="Proteomes" id="UP000053271">
    <property type="component" value="Unassembled WGS sequence"/>
</dbReference>
<keyword evidence="8" id="KW-1185">Reference proteome</keyword>
<accession>A0A101QXT2</accession>
<keyword evidence="3 6" id="KW-0285">Flavoprotein</keyword>
<organism evidence="7 8">
    <name type="scientific">Streptomyces longwoodensis</name>
    <dbReference type="NCBI Taxonomy" id="68231"/>
    <lineage>
        <taxon>Bacteria</taxon>
        <taxon>Bacillati</taxon>
        <taxon>Actinomycetota</taxon>
        <taxon>Actinomycetes</taxon>
        <taxon>Kitasatosporales</taxon>
        <taxon>Streptomycetaceae</taxon>
        <taxon>Streptomyces</taxon>
    </lineage>
</organism>
<dbReference type="EMBL" id="LMWS01000017">
    <property type="protein sequence ID" value="KUN38074.1"/>
    <property type="molecule type" value="Genomic_DNA"/>
</dbReference>
<dbReference type="GO" id="GO:0006555">
    <property type="term" value="P:methionine metabolic process"/>
    <property type="evidence" value="ECO:0007669"/>
    <property type="project" value="InterPro"/>
</dbReference>
<comment type="cofactor">
    <cofactor evidence="1 6">
        <name>FAD</name>
        <dbReference type="ChEBI" id="CHEBI:57692"/>
    </cofactor>
</comment>
<evidence type="ECO:0000256" key="3">
    <source>
        <dbReference type="ARBA" id="ARBA00022630"/>
    </source>
</evidence>
<dbReference type="InterPro" id="IPR003171">
    <property type="entry name" value="Mehydrof_redctse-like"/>
</dbReference>
<dbReference type="GeneID" id="91425809"/>
<dbReference type="GO" id="GO:0035999">
    <property type="term" value="P:tetrahydrofolate interconversion"/>
    <property type="evidence" value="ECO:0007669"/>
    <property type="project" value="UniProtKB-UniPathway"/>
</dbReference>
<comment type="similarity">
    <text evidence="6">Belongs to the methylenetetrahydrofolate reductase family.</text>
</comment>
<dbReference type="AlphaFoldDB" id="A0A101QXT2"/>
<gene>
    <name evidence="7" type="ORF">AQJ30_14505</name>
</gene>
<dbReference type="SUPFAM" id="SSF51730">
    <property type="entry name" value="FAD-linked oxidoreductase"/>
    <property type="match status" value="1"/>
</dbReference>
<keyword evidence="5 6" id="KW-0560">Oxidoreductase</keyword>
<dbReference type="RefSeq" id="WP_067233386.1">
    <property type="nucleotide sequence ID" value="NZ_KQ948552.1"/>
</dbReference>
<evidence type="ECO:0000313" key="8">
    <source>
        <dbReference type="Proteomes" id="UP000053271"/>
    </source>
</evidence>
<evidence type="ECO:0000256" key="4">
    <source>
        <dbReference type="ARBA" id="ARBA00022827"/>
    </source>
</evidence>
<proteinExistence type="inferred from homology"/>
<sequence length="298" mass="31374">MDVVAPLPRPAAGDLLDGYSLEMTGKDVAALEAARPAIPDGTRVNVTFLGTEDTELRLAAVRAVRRLGLVPVPHLSARRLRSRAELEAFLSALRDAGAADHVFVVGGDPSVPLGPYDDALAVLRSGLLQEYGVRHVGVSGYPEGHPAISEPALWSAIEEKAAVLREEGLTGSVITQFGFDPEPVLAWLEAVRDRGVDLPVRVGVPGPAGIRRLLRYAARFGVGTSAGIAKKYGFSLTNLMGTAGPDRFVHALAERHDPGRHGELGLHFYTFGGIGATSDWAAAFRTGAQVPAPAPATA</sequence>
<dbReference type="Gene3D" id="3.20.20.220">
    <property type="match status" value="1"/>
</dbReference>
<evidence type="ECO:0000256" key="1">
    <source>
        <dbReference type="ARBA" id="ARBA00001974"/>
    </source>
</evidence>
<dbReference type="GO" id="GO:0004489">
    <property type="term" value="F:methylenetetrahydrofolate reductase [NAD(P)H] activity"/>
    <property type="evidence" value="ECO:0007669"/>
    <property type="project" value="InterPro"/>
</dbReference>
<dbReference type="Pfam" id="PF02219">
    <property type="entry name" value="MTHFR"/>
    <property type="match status" value="1"/>
</dbReference>